<dbReference type="PROSITE" id="PS50850">
    <property type="entry name" value="MFS"/>
    <property type="match status" value="1"/>
</dbReference>
<reference evidence="8 9" key="1">
    <citation type="journal article" date="2024" name="IMA Fungus">
        <title>Apiospora arundinis, a panoply of carbohydrate-active enzymes and secondary metabolites.</title>
        <authorList>
            <person name="Sorensen T."/>
            <person name="Petersen C."/>
            <person name="Muurmann A.T."/>
            <person name="Christiansen J.V."/>
            <person name="Brundto M.L."/>
            <person name="Overgaard C.K."/>
            <person name="Boysen A.T."/>
            <person name="Wollenberg R.D."/>
            <person name="Larsen T.O."/>
            <person name="Sorensen J.L."/>
            <person name="Nielsen K.L."/>
            <person name="Sondergaard T.E."/>
        </authorList>
    </citation>
    <scope>NUCLEOTIDE SEQUENCE [LARGE SCALE GENOMIC DNA]</scope>
    <source>
        <strain evidence="8 9">AAU 773</strain>
    </source>
</reference>
<dbReference type="SUPFAM" id="SSF103473">
    <property type="entry name" value="MFS general substrate transporter"/>
    <property type="match status" value="1"/>
</dbReference>
<dbReference type="EMBL" id="JAPCWZ010000005">
    <property type="protein sequence ID" value="KAK8863362.1"/>
    <property type="molecule type" value="Genomic_DNA"/>
</dbReference>
<evidence type="ECO:0000256" key="1">
    <source>
        <dbReference type="ARBA" id="ARBA00004141"/>
    </source>
</evidence>
<protein>
    <submittedName>
        <fullName evidence="8">Polyamine transporter 3</fullName>
    </submittedName>
</protein>
<gene>
    <name evidence="8" type="ORF">PGQ11_009597</name>
</gene>
<feature type="transmembrane region" description="Helical" evidence="6">
    <location>
        <begin position="484"/>
        <end position="509"/>
    </location>
</feature>
<feature type="transmembrane region" description="Helical" evidence="6">
    <location>
        <begin position="268"/>
        <end position="288"/>
    </location>
</feature>
<dbReference type="InterPro" id="IPR011701">
    <property type="entry name" value="MFS"/>
</dbReference>
<dbReference type="Proteomes" id="UP001390339">
    <property type="component" value="Unassembled WGS sequence"/>
</dbReference>
<evidence type="ECO:0000256" key="3">
    <source>
        <dbReference type="ARBA" id="ARBA00022989"/>
    </source>
</evidence>
<accession>A0ABR2IIH2</accession>
<evidence type="ECO:0000313" key="8">
    <source>
        <dbReference type="EMBL" id="KAK8863362.1"/>
    </source>
</evidence>
<keyword evidence="2 6" id="KW-0812">Transmembrane</keyword>
<feature type="transmembrane region" description="Helical" evidence="6">
    <location>
        <begin position="179"/>
        <end position="198"/>
    </location>
</feature>
<name>A0ABR2IIH2_9PEZI</name>
<keyword evidence="9" id="KW-1185">Reference proteome</keyword>
<dbReference type="Pfam" id="PF07690">
    <property type="entry name" value="MFS_1"/>
    <property type="match status" value="1"/>
</dbReference>
<evidence type="ECO:0000256" key="5">
    <source>
        <dbReference type="SAM" id="MobiDB-lite"/>
    </source>
</evidence>
<feature type="compositionally biased region" description="Basic and acidic residues" evidence="5">
    <location>
        <begin position="577"/>
        <end position="592"/>
    </location>
</feature>
<feature type="transmembrane region" description="Helical" evidence="6">
    <location>
        <begin position="342"/>
        <end position="362"/>
    </location>
</feature>
<evidence type="ECO:0000259" key="7">
    <source>
        <dbReference type="PROSITE" id="PS50850"/>
    </source>
</evidence>
<dbReference type="InterPro" id="IPR036259">
    <property type="entry name" value="MFS_trans_sf"/>
</dbReference>
<dbReference type="Gene3D" id="1.20.1250.20">
    <property type="entry name" value="MFS general substrate transporter like domains"/>
    <property type="match status" value="1"/>
</dbReference>
<proteinExistence type="predicted"/>
<evidence type="ECO:0000313" key="9">
    <source>
        <dbReference type="Proteomes" id="UP001390339"/>
    </source>
</evidence>
<keyword evidence="4 6" id="KW-0472">Membrane</keyword>
<feature type="region of interest" description="Disordered" evidence="5">
    <location>
        <begin position="1"/>
        <end position="32"/>
    </location>
</feature>
<feature type="transmembrane region" description="Helical" evidence="6">
    <location>
        <begin position="111"/>
        <end position="129"/>
    </location>
</feature>
<dbReference type="InterPro" id="IPR020846">
    <property type="entry name" value="MFS_dom"/>
</dbReference>
<evidence type="ECO:0000256" key="4">
    <source>
        <dbReference type="ARBA" id="ARBA00023136"/>
    </source>
</evidence>
<feature type="transmembrane region" description="Helical" evidence="6">
    <location>
        <begin position="149"/>
        <end position="167"/>
    </location>
</feature>
<feature type="transmembrane region" description="Helical" evidence="6">
    <location>
        <begin position="455"/>
        <end position="477"/>
    </location>
</feature>
<organism evidence="8 9">
    <name type="scientific">Apiospora arundinis</name>
    <dbReference type="NCBI Taxonomy" id="335852"/>
    <lineage>
        <taxon>Eukaryota</taxon>
        <taxon>Fungi</taxon>
        <taxon>Dikarya</taxon>
        <taxon>Ascomycota</taxon>
        <taxon>Pezizomycotina</taxon>
        <taxon>Sordariomycetes</taxon>
        <taxon>Xylariomycetidae</taxon>
        <taxon>Amphisphaeriales</taxon>
        <taxon>Apiosporaceae</taxon>
        <taxon>Apiospora</taxon>
    </lineage>
</organism>
<feature type="transmembrane region" description="Helical" evidence="6">
    <location>
        <begin position="515"/>
        <end position="540"/>
    </location>
</feature>
<evidence type="ECO:0000256" key="6">
    <source>
        <dbReference type="SAM" id="Phobius"/>
    </source>
</evidence>
<feature type="region of interest" description="Disordered" evidence="5">
    <location>
        <begin position="562"/>
        <end position="592"/>
    </location>
</feature>
<comment type="subcellular location">
    <subcellularLocation>
        <location evidence="1">Membrane</location>
        <topology evidence="1">Multi-pass membrane protein</topology>
    </subcellularLocation>
</comment>
<sequence length="592" mass="64895">MGEITEKDKPAVQPGPQDGNLGCSPPDSIADSDIQKVHAGGLSHLTELVQSLSSQDAEARYVEEAADDGIPDTNLHRGKDDQHTAENRTILSWEEGDKDNPHNWTHTKRRMVLIATMTIVIDSTLGSSLPSMAIPYMTKEWGVTAPEQMPLPIATFLMGFVLGPMTWGPLSEQYGRRIVVISTFSMFTIWTLACALAPNWPAFLVFRFLSGAFASAPIVVVAGIIADVYGDPVARGRAMAYFMATTVFGPLFAPIISGFCSTTIGWRWSFWIALIYAGLTFIPMAWLPETYAPLLLTRKAAAIRKRDPTANVYAAAELENRDLNQLMTVVLTRPLRMIMTELIVSSVCMYLSLVYAIFYMSFQAFPRIFQGLYGLSPGVTGFSFLPLGGGCLLGLPLCFAWDHVLQRAQKQGKAWAKQEEYRRVPLAFLGGPLFVVSLLWLGWSARPEAGVPFAVPMLAGIPFGMGYLLTFMGLINYLTDAYELFAASANAAASASRSLVAVVLPFATAPMFNRLGVAGACSLLAGLSALMCVIPFVFVWKGEQIRAGSKFCAELKRHKAEMEEKAEEQRVRRRRREGNVDVGREKDGSGDV</sequence>
<comment type="caution">
    <text evidence="8">The sequence shown here is derived from an EMBL/GenBank/DDBJ whole genome shotgun (WGS) entry which is preliminary data.</text>
</comment>
<keyword evidence="3 6" id="KW-1133">Transmembrane helix</keyword>
<dbReference type="PANTHER" id="PTHR23502:SF74">
    <property type="entry name" value="MAJOR FACILITATOR SUPERFAMILY (MFS) PROFILE DOMAIN-CONTAINING PROTEIN"/>
    <property type="match status" value="1"/>
</dbReference>
<feature type="domain" description="Major facilitator superfamily (MFS) profile" evidence="7">
    <location>
        <begin position="111"/>
        <end position="543"/>
    </location>
</feature>
<dbReference type="PANTHER" id="PTHR23502">
    <property type="entry name" value="MAJOR FACILITATOR SUPERFAMILY"/>
    <property type="match status" value="1"/>
</dbReference>
<evidence type="ECO:0000256" key="2">
    <source>
        <dbReference type="ARBA" id="ARBA00022692"/>
    </source>
</evidence>
<feature type="transmembrane region" description="Helical" evidence="6">
    <location>
        <begin position="382"/>
        <end position="404"/>
    </location>
</feature>
<feature type="transmembrane region" description="Helical" evidence="6">
    <location>
        <begin position="204"/>
        <end position="226"/>
    </location>
</feature>
<feature type="transmembrane region" description="Helical" evidence="6">
    <location>
        <begin position="424"/>
        <end position="443"/>
    </location>
</feature>
<feature type="compositionally biased region" description="Basic and acidic residues" evidence="5">
    <location>
        <begin position="1"/>
        <end position="10"/>
    </location>
</feature>